<keyword evidence="1" id="KW-0812">Transmembrane</keyword>
<evidence type="ECO:0000313" key="3">
    <source>
        <dbReference type="EMBL" id="MFD1519903.1"/>
    </source>
</evidence>
<evidence type="ECO:0000313" key="4">
    <source>
        <dbReference type="Proteomes" id="UP001597114"/>
    </source>
</evidence>
<evidence type="ECO:0000259" key="2">
    <source>
        <dbReference type="Pfam" id="PF00144"/>
    </source>
</evidence>
<evidence type="ECO:0000256" key="1">
    <source>
        <dbReference type="SAM" id="Phobius"/>
    </source>
</evidence>
<proteinExistence type="predicted"/>
<dbReference type="SUPFAM" id="SSF56601">
    <property type="entry name" value="beta-lactamase/transpeptidase-like"/>
    <property type="match status" value="1"/>
</dbReference>
<dbReference type="PANTHER" id="PTHR46825:SF7">
    <property type="entry name" value="D-ALANYL-D-ALANINE CARBOXYPEPTIDASE"/>
    <property type="match status" value="1"/>
</dbReference>
<sequence>MTSSSTIAPHAPPPSRPRAGGTVVVVVVCAALALAVGLVARPAPSRLPDHHVGDAALATLAREVVGEGQPALAVAAVTRDGTRTVAIGAGLDDRFEIGSISKGLTGLLFAEMIGRGEVTAATRLGDLVPVDGPIAEVTLAQLATHHSGLPRQPPTVAQFLRGYWSGLSAGDPHIATLTQLLAELADVHPDAPPATYSNVGFELLGAALAAAGGAPYPQLLAERVLIPLGMADTIVPVSAAELGPRDLLGEARGGRRADPWLGEAMGPAGTGRADITDMAVLARALLDGSAPGIDALTSRSTFDEEDSIGWAWFTRAVPATGTTVVWHNGSTGGFSSFLGIDRDAGTAVVVLAAAGEPADRITATGFTLLERIGGEA</sequence>
<dbReference type="InterPro" id="IPR012338">
    <property type="entry name" value="Beta-lactam/transpept-like"/>
</dbReference>
<dbReference type="Gene3D" id="3.40.710.10">
    <property type="entry name" value="DD-peptidase/beta-lactamase superfamily"/>
    <property type="match status" value="1"/>
</dbReference>
<reference evidence="4" key="1">
    <citation type="journal article" date="2019" name="Int. J. Syst. Evol. Microbiol.">
        <title>The Global Catalogue of Microorganisms (GCM) 10K type strain sequencing project: providing services to taxonomists for standard genome sequencing and annotation.</title>
        <authorList>
            <consortium name="The Broad Institute Genomics Platform"/>
            <consortium name="The Broad Institute Genome Sequencing Center for Infectious Disease"/>
            <person name="Wu L."/>
            <person name="Ma J."/>
        </authorList>
    </citation>
    <scope>NUCLEOTIDE SEQUENCE [LARGE SCALE GENOMIC DNA]</scope>
    <source>
        <strain evidence="4">CCM 7043</strain>
    </source>
</reference>
<dbReference type="Pfam" id="PF00144">
    <property type="entry name" value="Beta-lactamase"/>
    <property type="match status" value="1"/>
</dbReference>
<dbReference type="RefSeq" id="WP_344723541.1">
    <property type="nucleotide sequence ID" value="NZ_BAAAUS010000020.1"/>
</dbReference>
<name>A0ABW4EYI5_9PSEU</name>
<organism evidence="3 4">
    <name type="scientific">Pseudonocardia yunnanensis</name>
    <dbReference type="NCBI Taxonomy" id="58107"/>
    <lineage>
        <taxon>Bacteria</taxon>
        <taxon>Bacillati</taxon>
        <taxon>Actinomycetota</taxon>
        <taxon>Actinomycetes</taxon>
        <taxon>Pseudonocardiales</taxon>
        <taxon>Pseudonocardiaceae</taxon>
        <taxon>Pseudonocardia</taxon>
    </lineage>
</organism>
<dbReference type="InterPro" id="IPR001466">
    <property type="entry name" value="Beta-lactam-related"/>
</dbReference>
<comment type="caution">
    <text evidence="3">The sequence shown here is derived from an EMBL/GenBank/DDBJ whole genome shotgun (WGS) entry which is preliminary data.</text>
</comment>
<keyword evidence="1" id="KW-0472">Membrane</keyword>
<dbReference type="EC" id="3.-.-.-" evidence="3"/>
<dbReference type="GO" id="GO:0016787">
    <property type="term" value="F:hydrolase activity"/>
    <property type="evidence" value="ECO:0007669"/>
    <property type="project" value="UniProtKB-KW"/>
</dbReference>
<feature type="domain" description="Beta-lactamase-related" evidence="2">
    <location>
        <begin position="63"/>
        <end position="362"/>
    </location>
</feature>
<gene>
    <name evidence="3" type="ORF">ACFSJD_20575</name>
</gene>
<feature type="transmembrane region" description="Helical" evidence="1">
    <location>
        <begin position="20"/>
        <end position="40"/>
    </location>
</feature>
<protein>
    <submittedName>
        <fullName evidence="3">Serine hydrolase domain-containing protein</fullName>
        <ecNumber evidence="3">3.-.-.-</ecNumber>
    </submittedName>
</protein>
<keyword evidence="4" id="KW-1185">Reference proteome</keyword>
<keyword evidence="3" id="KW-0378">Hydrolase</keyword>
<accession>A0ABW4EYI5</accession>
<dbReference type="InterPro" id="IPR050491">
    <property type="entry name" value="AmpC-like"/>
</dbReference>
<dbReference type="Proteomes" id="UP001597114">
    <property type="component" value="Unassembled WGS sequence"/>
</dbReference>
<dbReference type="PANTHER" id="PTHR46825">
    <property type="entry name" value="D-ALANYL-D-ALANINE-CARBOXYPEPTIDASE/ENDOPEPTIDASE AMPH"/>
    <property type="match status" value="1"/>
</dbReference>
<keyword evidence="1" id="KW-1133">Transmembrane helix</keyword>
<dbReference type="EMBL" id="JBHUCO010000021">
    <property type="protein sequence ID" value="MFD1519903.1"/>
    <property type="molecule type" value="Genomic_DNA"/>
</dbReference>